<dbReference type="AlphaFoldDB" id="W0VBH0"/>
<reference evidence="1 2" key="1">
    <citation type="journal article" date="2015" name="Genome Announc.">
        <title>Genome Sequence of Mushroom Soft-Rot Pathogen Janthinobacterium agaricidamnosum.</title>
        <authorList>
            <person name="Graupner K."/>
            <person name="Lackner G."/>
            <person name="Hertweck C."/>
        </authorList>
    </citation>
    <scope>NUCLEOTIDE SEQUENCE [LARGE SCALE GENOMIC DNA]</scope>
    <source>
        <strain evidence="2">NBRC 102515 / DSM 9628</strain>
    </source>
</reference>
<protein>
    <submittedName>
        <fullName evidence="1">Uncharacterized protein</fullName>
    </submittedName>
</protein>
<proteinExistence type="predicted"/>
<dbReference type="EMBL" id="HG322949">
    <property type="protein sequence ID" value="CDG86159.1"/>
    <property type="molecule type" value="Genomic_DNA"/>
</dbReference>
<dbReference type="HOGENOM" id="CLU_2538049_0_0_4"/>
<gene>
    <name evidence="1" type="ORF">GJA_5572</name>
</gene>
<organism evidence="1 2">
    <name type="scientific">Janthinobacterium agaricidamnosum NBRC 102515 = DSM 9628</name>
    <dbReference type="NCBI Taxonomy" id="1349767"/>
    <lineage>
        <taxon>Bacteria</taxon>
        <taxon>Pseudomonadati</taxon>
        <taxon>Pseudomonadota</taxon>
        <taxon>Betaproteobacteria</taxon>
        <taxon>Burkholderiales</taxon>
        <taxon>Oxalobacteraceae</taxon>
        <taxon>Janthinobacterium</taxon>
    </lineage>
</organism>
<dbReference type="KEGG" id="jag:GJA_5572"/>
<evidence type="ECO:0000313" key="2">
    <source>
        <dbReference type="Proteomes" id="UP000027604"/>
    </source>
</evidence>
<accession>W0VBH0</accession>
<keyword evidence="2" id="KW-1185">Reference proteome</keyword>
<name>W0VBH0_9BURK</name>
<evidence type="ECO:0000313" key="1">
    <source>
        <dbReference type="EMBL" id="CDG86159.1"/>
    </source>
</evidence>
<sequence length="83" mass="8670">MVGERQRHQGCALARRLERGHQPCAYPAAISRHIGAGAHLARPVRPTAESLDAARTLGAAYFELGTATGAVLARIPAPTADDG</sequence>
<dbReference type="PATRIC" id="fig|1349767.4.peg.2644"/>
<dbReference type="Proteomes" id="UP000027604">
    <property type="component" value="Chromosome I"/>
</dbReference>